<accession>A0A383DW20</accession>
<proteinExistence type="inferred from homology"/>
<feature type="non-terminal residue" evidence="5">
    <location>
        <position position="1"/>
    </location>
</feature>
<dbReference type="GO" id="GO:0016757">
    <property type="term" value="F:glycosyltransferase activity"/>
    <property type="evidence" value="ECO:0007669"/>
    <property type="project" value="UniProtKB-KW"/>
</dbReference>
<evidence type="ECO:0000259" key="4">
    <source>
        <dbReference type="Pfam" id="PF00535"/>
    </source>
</evidence>
<dbReference type="AlphaFoldDB" id="A0A383DW20"/>
<dbReference type="InterPro" id="IPR001173">
    <property type="entry name" value="Glyco_trans_2-like"/>
</dbReference>
<dbReference type="InterPro" id="IPR029044">
    <property type="entry name" value="Nucleotide-diphossugar_trans"/>
</dbReference>
<dbReference type="SUPFAM" id="SSF53448">
    <property type="entry name" value="Nucleotide-diphospho-sugar transferases"/>
    <property type="match status" value="1"/>
</dbReference>
<evidence type="ECO:0000256" key="2">
    <source>
        <dbReference type="ARBA" id="ARBA00022676"/>
    </source>
</evidence>
<dbReference type="EMBL" id="UINC01220222">
    <property type="protein sequence ID" value="SVE48038.1"/>
    <property type="molecule type" value="Genomic_DNA"/>
</dbReference>
<evidence type="ECO:0000256" key="3">
    <source>
        <dbReference type="ARBA" id="ARBA00022679"/>
    </source>
</evidence>
<dbReference type="PANTHER" id="PTHR43179:SF12">
    <property type="entry name" value="GALACTOFURANOSYLTRANSFERASE GLFT2"/>
    <property type="match status" value="1"/>
</dbReference>
<keyword evidence="3" id="KW-0808">Transferase</keyword>
<name>A0A383DW20_9ZZZZ</name>
<dbReference type="PANTHER" id="PTHR43179">
    <property type="entry name" value="RHAMNOSYLTRANSFERASE WBBL"/>
    <property type="match status" value="1"/>
</dbReference>
<evidence type="ECO:0000313" key="5">
    <source>
        <dbReference type="EMBL" id="SVE48038.1"/>
    </source>
</evidence>
<gene>
    <name evidence="5" type="ORF">METZ01_LOCUS500892</name>
</gene>
<feature type="domain" description="Glycosyltransferase 2-like" evidence="4">
    <location>
        <begin position="11"/>
        <end position="109"/>
    </location>
</feature>
<evidence type="ECO:0000256" key="1">
    <source>
        <dbReference type="ARBA" id="ARBA00006739"/>
    </source>
</evidence>
<protein>
    <recommendedName>
        <fullName evidence="4">Glycosyltransferase 2-like domain-containing protein</fullName>
    </recommendedName>
</protein>
<dbReference type="Pfam" id="PF00535">
    <property type="entry name" value="Glycos_transf_2"/>
    <property type="match status" value="1"/>
</dbReference>
<comment type="similarity">
    <text evidence="1">Belongs to the glycosyltransferase 2 family.</text>
</comment>
<organism evidence="5">
    <name type="scientific">marine metagenome</name>
    <dbReference type="NCBI Taxonomy" id="408172"/>
    <lineage>
        <taxon>unclassified sequences</taxon>
        <taxon>metagenomes</taxon>
        <taxon>ecological metagenomes</taxon>
    </lineage>
</organism>
<sequence>ISFVEENNVQSSYAARNKAIIRSKGEVLAFTDADCTPAVNWLSQGCKKLIETKASIVAGKIKFTFKDSKPNIWEYFDAAGKLNQKYYARNIGFGATANLFVKKLMFDKYGLFLSKLQSGGDYEFGRRLFNYNETIHYAEDSVVFHPARSTFREKLSKSKRVAEGQKSLSRMNLLEHGQLNWKQLIPLIHPPLMKNVSIRITDKIILALINNYFRYYNFIKRVY</sequence>
<reference evidence="5" key="1">
    <citation type="submission" date="2018-05" db="EMBL/GenBank/DDBJ databases">
        <authorList>
            <person name="Lanie J.A."/>
            <person name="Ng W.-L."/>
            <person name="Kazmierczak K.M."/>
            <person name="Andrzejewski T.M."/>
            <person name="Davidsen T.M."/>
            <person name="Wayne K.J."/>
            <person name="Tettelin H."/>
            <person name="Glass J.I."/>
            <person name="Rusch D."/>
            <person name="Podicherti R."/>
            <person name="Tsui H.-C.T."/>
            <person name="Winkler M.E."/>
        </authorList>
    </citation>
    <scope>NUCLEOTIDE SEQUENCE</scope>
</reference>
<dbReference type="Gene3D" id="3.90.550.10">
    <property type="entry name" value="Spore Coat Polysaccharide Biosynthesis Protein SpsA, Chain A"/>
    <property type="match status" value="1"/>
</dbReference>
<keyword evidence="2" id="KW-0328">Glycosyltransferase</keyword>